<organism evidence="1 2">
    <name type="scientific">Vigna unguiculata</name>
    <name type="common">Cowpea</name>
    <dbReference type="NCBI Taxonomy" id="3917"/>
    <lineage>
        <taxon>Eukaryota</taxon>
        <taxon>Viridiplantae</taxon>
        <taxon>Streptophyta</taxon>
        <taxon>Embryophyta</taxon>
        <taxon>Tracheophyta</taxon>
        <taxon>Spermatophyta</taxon>
        <taxon>Magnoliopsida</taxon>
        <taxon>eudicotyledons</taxon>
        <taxon>Gunneridae</taxon>
        <taxon>Pentapetalae</taxon>
        <taxon>rosids</taxon>
        <taxon>fabids</taxon>
        <taxon>Fabales</taxon>
        <taxon>Fabaceae</taxon>
        <taxon>Papilionoideae</taxon>
        <taxon>50 kb inversion clade</taxon>
        <taxon>NPAAA clade</taxon>
        <taxon>indigoferoid/millettioid clade</taxon>
        <taxon>Phaseoleae</taxon>
        <taxon>Vigna</taxon>
    </lineage>
</organism>
<evidence type="ECO:0000313" key="2">
    <source>
        <dbReference type="Proteomes" id="UP000501690"/>
    </source>
</evidence>
<name>A0A4D6L586_VIGUN</name>
<evidence type="ECO:0000313" key="1">
    <source>
        <dbReference type="EMBL" id="QCD83636.1"/>
    </source>
</evidence>
<keyword evidence="2" id="KW-1185">Reference proteome</keyword>
<gene>
    <name evidence="1" type="ORF">DEO72_LG2g3982</name>
</gene>
<dbReference type="Proteomes" id="UP000501690">
    <property type="component" value="Linkage Group LG2"/>
</dbReference>
<protein>
    <submittedName>
        <fullName evidence="1">Uncharacterized protein</fullName>
    </submittedName>
</protein>
<sequence>MKKKTKKIIAEEKQARERTTEKLLECQNLVLFDDNHFNVNKDVHQKTLVYIGDIFVYDAGDDDAQDVEEDANNKETPSYSISSLKLAPTTKEVIVETLE</sequence>
<dbReference type="EMBL" id="CP039346">
    <property type="protein sequence ID" value="QCD83636.1"/>
    <property type="molecule type" value="Genomic_DNA"/>
</dbReference>
<accession>A0A4D6L586</accession>
<dbReference type="AlphaFoldDB" id="A0A4D6L586"/>
<reference evidence="1 2" key="1">
    <citation type="submission" date="2019-04" db="EMBL/GenBank/DDBJ databases">
        <title>An improved genome assembly and genetic linkage map for asparagus bean, Vigna unguiculata ssp. sesquipedialis.</title>
        <authorList>
            <person name="Xia Q."/>
            <person name="Zhang R."/>
            <person name="Dong Y."/>
        </authorList>
    </citation>
    <scope>NUCLEOTIDE SEQUENCE [LARGE SCALE GENOMIC DNA]</scope>
    <source>
        <tissue evidence="1">Leaf</tissue>
    </source>
</reference>
<proteinExistence type="predicted"/>